<feature type="transmembrane region" description="Helical" evidence="4">
    <location>
        <begin position="115"/>
        <end position="133"/>
    </location>
</feature>
<feature type="domain" description="Major facilitator superfamily (MFS) profile" evidence="5">
    <location>
        <begin position="80"/>
        <end position="462"/>
    </location>
</feature>
<keyword evidence="4" id="KW-0472">Membrane</keyword>
<evidence type="ECO:0000313" key="6">
    <source>
        <dbReference type="EMBL" id="KAJ8989832.1"/>
    </source>
</evidence>
<organism evidence="6 7">
    <name type="scientific">Exophiala dermatitidis</name>
    <name type="common">Black yeast-like fungus</name>
    <name type="synonym">Wangiella dermatitidis</name>
    <dbReference type="NCBI Taxonomy" id="5970"/>
    <lineage>
        <taxon>Eukaryota</taxon>
        <taxon>Fungi</taxon>
        <taxon>Dikarya</taxon>
        <taxon>Ascomycota</taxon>
        <taxon>Pezizomycotina</taxon>
        <taxon>Eurotiomycetes</taxon>
        <taxon>Chaetothyriomycetidae</taxon>
        <taxon>Chaetothyriales</taxon>
        <taxon>Herpotrichiellaceae</taxon>
        <taxon>Exophiala</taxon>
    </lineage>
</organism>
<dbReference type="AlphaFoldDB" id="A0AAN6EU33"/>
<feature type="transmembrane region" description="Helical" evidence="4">
    <location>
        <begin position="313"/>
        <end position="330"/>
    </location>
</feature>
<feature type="region of interest" description="Disordered" evidence="3">
    <location>
        <begin position="1"/>
        <end position="28"/>
    </location>
</feature>
<evidence type="ECO:0000256" key="3">
    <source>
        <dbReference type="SAM" id="MobiDB-lite"/>
    </source>
</evidence>
<evidence type="ECO:0000256" key="1">
    <source>
        <dbReference type="ARBA" id="ARBA00004141"/>
    </source>
</evidence>
<feature type="transmembrane region" description="Helical" evidence="4">
    <location>
        <begin position="77"/>
        <end position="95"/>
    </location>
</feature>
<feature type="transmembrane region" description="Helical" evidence="4">
    <location>
        <begin position="202"/>
        <end position="222"/>
    </location>
</feature>
<dbReference type="GO" id="GO:0022857">
    <property type="term" value="F:transmembrane transporter activity"/>
    <property type="evidence" value="ECO:0007669"/>
    <property type="project" value="InterPro"/>
</dbReference>
<feature type="compositionally biased region" description="Basic and acidic residues" evidence="3">
    <location>
        <begin position="8"/>
        <end position="28"/>
    </location>
</feature>
<sequence length="469" mass="50863">MSSQDTIESEKGAITRPDFDGRSAEGLDDLTLDKQTSRGTLPELKHVCSNALSKVASRLTTRDIIDPGPPPDGGLQAWTQVIMAWGICFVTWGYINSFGVFQTYYTESLGETQSTVSWVGSVQLWVVFVVSAFSGRALDAGLFIPTLFIGTVIQVIGIFMTSLCKVFWQLVLAQGICTGLGSGIFFLPAMGLVTTYFQRRRGLAVAIVTTGNSVGGAVYPIIVRQLLPKIGFAWTVRVLGFVNLALLAMALAFMRPRLPPRKSGPIVEWRAFHEVPYVCVLIGMSFVFGGLFFTFYYLASYSRNIIGMSYEDSLTILIIFNAAAVPVRLMTGYITDRFLGPLNTMVPLLFINALFGFVWIAVRSVPSMYVFSVFYGFSAGAFQCLFPTTVASLNDDLSKNGVRMGMAFSVFSFAGLAGPPIGGALLTTNGGGRGGYLVAQLCLGICTTVGAIFMVGARVYKEGWTLKKC</sequence>
<dbReference type="InterPro" id="IPR011701">
    <property type="entry name" value="MFS"/>
</dbReference>
<comment type="subcellular location">
    <subcellularLocation>
        <location evidence="1">Membrane</location>
        <topology evidence="1">Multi-pass membrane protein</topology>
    </subcellularLocation>
</comment>
<comment type="caution">
    <text evidence="6">The sequence shown here is derived from an EMBL/GenBank/DDBJ whole genome shotgun (WGS) entry which is preliminary data.</text>
</comment>
<dbReference type="GO" id="GO:0016020">
    <property type="term" value="C:membrane"/>
    <property type="evidence" value="ECO:0007669"/>
    <property type="project" value="UniProtKB-SubCell"/>
</dbReference>
<dbReference type="Proteomes" id="UP001161757">
    <property type="component" value="Unassembled WGS sequence"/>
</dbReference>
<feature type="transmembrane region" description="Helical" evidence="4">
    <location>
        <begin position="166"/>
        <end position="190"/>
    </location>
</feature>
<protein>
    <recommendedName>
        <fullName evidence="5">Major facilitator superfamily (MFS) profile domain-containing protein</fullName>
    </recommendedName>
</protein>
<keyword evidence="4" id="KW-0812">Transmembrane</keyword>
<feature type="transmembrane region" description="Helical" evidence="4">
    <location>
        <begin position="405"/>
        <end position="426"/>
    </location>
</feature>
<evidence type="ECO:0000259" key="5">
    <source>
        <dbReference type="PROSITE" id="PS50850"/>
    </source>
</evidence>
<feature type="transmembrane region" description="Helical" evidence="4">
    <location>
        <begin position="234"/>
        <end position="254"/>
    </location>
</feature>
<dbReference type="EMBL" id="JAJGCB010000012">
    <property type="protein sequence ID" value="KAJ8989832.1"/>
    <property type="molecule type" value="Genomic_DNA"/>
</dbReference>
<feature type="transmembrane region" description="Helical" evidence="4">
    <location>
        <begin position="140"/>
        <end position="160"/>
    </location>
</feature>
<keyword evidence="4" id="KW-1133">Transmembrane helix</keyword>
<feature type="transmembrane region" description="Helical" evidence="4">
    <location>
        <begin position="275"/>
        <end position="298"/>
    </location>
</feature>
<feature type="transmembrane region" description="Helical" evidence="4">
    <location>
        <begin position="368"/>
        <end position="393"/>
    </location>
</feature>
<dbReference type="PANTHER" id="PTHR11360">
    <property type="entry name" value="MONOCARBOXYLATE TRANSPORTER"/>
    <property type="match status" value="1"/>
</dbReference>
<evidence type="ECO:0000313" key="7">
    <source>
        <dbReference type="Proteomes" id="UP001161757"/>
    </source>
</evidence>
<accession>A0AAN6EU33</accession>
<evidence type="ECO:0000256" key="2">
    <source>
        <dbReference type="ARBA" id="ARBA00006727"/>
    </source>
</evidence>
<evidence type="ECO:0000256" key="4">
    <source>
        <dbReference type="SAM" id="Phobius"/>
    </source>
</evidence>
<gene>
    <name evidence="6" type="ORF">HRR80_005973</name>
</gene>
<dbReference type="PANTHER" id="PTHR11360:SF130">
    <property type="entry name" value="MAJOR FACILITATOR SUPERFAMILY (MFS) PROFILE DOMAIN-CONTAINING PROTEIN-RELATED"/>
    <property type="match status" value="1"/>
</dbReference>
<comment type="similarity">
    <text evidence="2">Belongs to the major facilitator superfamily. Monocarboxylate porter (TC 2.A.1.13) family.</text>
</comment>
<feature type="transmembrane region" description="Helical" evidence="4">
    <location>
        <begin position="342"/>
        <end position="362"/>
    </location>
</feature>
<feature type="transmembrane region" description="Helical" evidence="4">
    <location>
        <begin position="438"/>
        <end position="460"/>
    </location>
</feature>
<dbReference type="PROSITE" id="PS50850">
    <property type="entry name" value="MFS"/>
    <property type="match status" value="1"/>
</dbReference>
<reference evidence="6" key="1">
    <citation type="submission" date="2023-01" db="EMBL/GenBank/DDBJ databases">
        <title>Exophiala dermititidis isolated from Cystic Fibrosis Patient.</title>
        <authorList>
            <person name="Kurbessoian T."/>
            <person name="Crocker A."/>
            <person name="Murante D."/>
            <person name="Hogan D.A."/>
            <person name="Stajich J.E."/>
        </authorList>
    </citation>
    <scope>NUCLEOTIDE SEQUENCE</scope>
    <source>
        <strain evidence="6">Ex8</strain>
    </source>
</reference>
<dbReference type="InterPro" id="IPR036259">
    <property type="entry name" value="MFS_trans_sf"/>
</dbReference>
<dbReference type="Gene3D" id="1.20.1250.20">
    <property type="entry name" value="MFS general substrate transporter like domains"/>
    <property type="match status" value="2"/>
</dbReference>
<name>A0AAN6EU33_EXODE</name>
<dbReference type="SUPFAM" id="SSF103473">
    <property type="entry name" value="MFS general substrate transporter"/>
    <property type="match status" value="1"/>
</dbReference>
<proteinExistence type="inferred from homology"/>
<dbReference type="Pfam" id="PF07690">
    <property type="entry name" value="MFS_1"/>
    <property type="match status" value="1"/>
</dbReference>
<dbReference type="InterPro" id="IPR020846">
    <property type="entry name" value="MFS_dom"/>
</dbReference>
<dbReference type="InterPro" id="IPR050327">
    <property type="entry name" value="Proton-linked_MCT"/>
</dbReference>